<keyword evidence="4" id="KW-0539">Nucleus</keyword>
<sequence>MFSFQLQSDDQQLEFHQIPSSISFQQQAAGNHQDLVVTLQDHVTMEANITNNIPVPKARKQQGGQSPSSSKLPYYNTSTTAVHQGLEDCKDNEHTQRKLVHREIEKQRRRHMAKLYASLRGLLPFEFVKGKRSTSDHMHQAVNYIKHMQENIKVLSVTRDRLKKFVEADINIPADPVSTYLNPNTVSIISSNCNGGVQILVNSCSIEDGFTLSRVLKAISDEGHNVISCTYTKANQRLIHSIQSEVNDPVSTDLTMLQQKLTAVANNC</sequence>
<keyword evidence="3" id="KW-0804">Transcription</keyword>
<dbReference type="InterPro" id="IPR036638">
    <property type="entry name" value="HLH_DNA-bd_sf"/>
</dbReference>
<dbReference type="AlphaFoldDB" id="A0A5N6Q702"/>
<proteinExistence type="predicted"/>
<name>A0A5N6Q702_9ASTR</name>
<dbReference type="GO" id="GO:0000977">
    <property type="term" value="F:RNA polymerase II transcription regulatory region sequence-specific DNA binding"/>
    <property type="evidence" value="ECO:0007669"/>
    <property type="project" value="TreeGrafter"/>
</dbReference>
<protein>
    <recommendedName>
        <fullName evidence="6">BHLH domain-containing protein</fullName>
    </recommendedName>
</protein>
<dbReference type="OrthoDB" id="1935281at2759"/>
<dbReference type="PANTHER" id="PTHR13935:SF166">
    <property type="entry name" value="ACHAETE-SCUTE TRANSCRIPTION FACTOR-RELATED PROTEIN-RELATED"/>
    <property type="match status" value="1"/>
</dbReference>
<dbReference type="SMART" id="SM00353">
    <property type="entry name" value="HLH"/>
    <property type="match status" value="1"/>
</dbReference>
<evidence type="ECO:0000256" key="2">
    <source>
        <dbReference type="ARBA" id="ARBA00023015"/>
    </source>
</evidence>
<keyword evidence="2" id="KW-0805">Transcription regulation</keyword>
<accession>A0A5N6Q702</accession>
<dbReference type="CDD" id="cd18914">
    <property type="entry name" value="bHLH_AtORG2_like"/>
    <property type="match status" value="1"/>
</dbReference>
<evidence type="ECO:0000313" key="7">
    <source>
        <dbReference type="EMBL" id="KAD7480402.1"/>
    </source>
</evidence>
<keyword evidence="8" id="KW-1185">Reference proteome</keyword>
<dbReference type="PROSITE" id="PS50888">
    <property type="entry name" value="BHLH"/>
    <property type="match status" value="1"/>
</dbReference>
<dbReference type="Pfam" id="PF00010">
    <property type="entry name" value="HLH"/>
    <property type="match status" value="1"/>
</dbReference>
<comment type="caution">
    <text evidence="7">The sequence shown here is derived from an EMBL/GenBank/DDBJ whole genome shotgun (WGS) entry which is preliminary data.</text>
</comment>
<comment type="subcellular location">
    <subcellularLocation>
        <location evidence="1">Nucleus</location>
    </subcellularLocation>
</comment>
<gene>
    <name evidence="7" type="ORF">E3N88_03538</name>
</gene>
<dbReference type="InterPro" id="IPR015660">
    <property type="entry name" value="MASH1/Ascl1a-like"/>
</dbReference>
<dbReference type="InterPro" id="IPR011598">
    <property type="entry name" value="bHLH_dom"/>
</dbReference>
<evidence type="ECO:0000256" key="3">
    <source>
        <dbReference type="ARBA" id="ARBA00023163"/>
    </source>
</evidence>
<reference evidence="7 8" key="1">
    <citation type="submission" date="2019-05" db="EMBL/GenBank/DDBJ databases">
        <title>Mikania micrantha, genome provides insights into the molecular mechanism of rapid growth.</title>
        <authorList>
            <person name="Liu B."/>
        </authorList>
    </citation>
    <scope>NUCLEOTIDE SEQUENCE [LARGE SCALE GENOMIC DNA]</scope>
    <source>
        <strain evidence="7">NLD-2019</strain>
        <tissue evidence="7">Leaf</tissue>
    </source>
</reference>
<organism evidence="7 8">
    <name type="scientific">Mikania micrantha</name>
    <name type="common">bitter vine</name>
    <dbReference type="NCBI Taxonomy" id="192012"/>
    <lineage>
        <taxon>Eukaryota</taxon>
        <taxon>Viridiplantae</taxon>
        <taxon>Streptophyta</taxon>
        <taxon>Embryophyta</taxon>
        <taxon>Tracheophyta</taxon>
        <taxon>Spermatophyta</taxon>
        <taxon>Magnoliopsida</taxon>
        <taxon>eudicotyledons</taxon>
        <taxon>Gunneridae</taxon>
        <taxon>Pentapetalae</taxon>
        <taxon>asterids</taxon>
        <taxon>campanulids</taxon>
        <taxon>Asterales</taxon>
        <taxon>Asteraceae</taxon>
        <taxon>Asteroideae</taxon>
        <taxon>Heliantheae alliance</taxon>
        <taxon>Eupatorieae</taxon>
        <taxon>Mikania</taxon>
    </lineage>
</organism>
<feature type="domain" description="BHLH" evidence="6">
    <location>
        <begin position="96"/>
        <end position="148"/>
    </location>
</feature>
<dbReference type="GO" id="GO:0046983">
    <property type="term" value="F:protein dimerization activity"/>
    <property type="evidence" value="ECO:0007669"/>
    <property type="project" value="InterPro"/>
</dbReference>
<dbReference type="SUPFAM" id="SSF47459">
    <property type="entry name" value="HLH, helix-loop-helix DNA-binding domain"/>
    <property type="match status" value="1"/>
</dbReference>
<feature type="region of interest" description="Disordered" evidence="5">
    <location>
        <begin position="51"/>
        <end position="75"/>
    </location>
</feature>
<evidence type="ECO:0000259" key="6">
    <source>
        <dbReference type="PROSITE" id="PS50888"/>
    </source>
</evidence>
<evidence type="ECO:0000256" key="4">
    <source>
        <dbReference type="ARBA" id="ARBA00023242"/>
    </source>
</evidence>
<dbReference type="EMBL" id="SZYD01000001">
    <property type="protein sequence ID" value="KAD7480402.1"/>
    <property type="molecule type" value="Genomic_DNA"/>
</dbReference>
<dbReference type="Proteomes" id="UP000326396">
    <property type="component" value="Linkage Group LG1"/>
</dbReference>
<dbReference type="GO" id="GO:0000981">
    <property type="term" value="F:DNA-binding transcription factor activity, RNA polymerase II-specific"/>
    <property type="evidence" value="ECO:0007669"/>
    <property type="project" value="TreeGrafter"/>
</dbReference>
<feature type="compositionally biased region" description="Low complexity" evidence="5">
    <location>
        <begin position="61"/>
        <end position="70"/>
    </location>
</feature>
<dbReference type="GO" id="GO:0090575">
    <property type="term" value="C:RNA polymerase II transcription regulator complex"/>
    <property type="evidence" value="ECO:0007669"/>
    <property type="project" value="TreeGrafter"/>
</dbReference>
<dbReference type="PANTHER" id="PTHR13935">
    <property type="entry name" value="ACHAETE-SCUTE TRANSCRIPTION FACTOR-RELATED"/>
    <property type="match status" value="1"/>
</dbReference>
<evidence type="ECO:0000256" key="1">
    <source>
        <dbReference type="ARBA" id="ARBA00004123"/>
    </source>
</evidence>
<evidence type="ECO:0000313" key="8">
    <source>
        <dbReference type="Proteomes" id="UP000326396"/>
    </source>
</evidence>
<dbReference type="Gene3D" id="4.10.280.10">
    <property type="entry name" value="Helix-loop-helix DNA-binding domain"/>
    <property type="match status" value="1"/>
</dbReference>
<evidence type="ECO:0000256" key="5">
    <source>
        <dbReference type="SAM" id="MobiDB-lite"/>
    </source>
</evidence>